<dbReference type="GO" id="GO:0005764">
    <property type="term" value="C:lysosome"/>
    <property type="evidence" value="ECO:0007669"/>
    <property type="project" value="TreeGrafter"/>
</dbReference>
<dbReference type="SUPFAM" id="SSF51445">
    <property type="entry name" value="(Trans)glycosidases"/>
    <property type="match status" value="1"/>
</dbReference>
<keyword evidence="6" id="KW-0326">Glycosidase</keyword>
<proteinExistence type="inferred from homology"/>
<dbReference type="AlphaFoldDB" id="A0A178A0W2"/>
<keyword evidence="10" id="KW-1185">Reference proteome</keyword>
<accession>A0A178A0W2</accession>
<keyword evidence="4" id="KW-0732">Signal</keyword>
<dbReference type="EMBL" id="LDJR01000029">
    <property type="protein sequence ID" value="OAK73815.1"/>
    <property type="molecule type" value="Genomic_DNA"/>
</dbReference>
<evidence type="ECO:0000256" key="6">
    <source>
        <dbReference type="ARBA" id="ARBA00023295"/>
    </source>
</evidence>
<dbReference type="PRINTS" id="PR00741">
    <property type="entry name" value="GLHYDRLASE29"/>
</dbReference>
<dbReference type="EC" id="3.2.1.51" evidence="3"/>
<dbReference type="Proteomes" id="UP000077881">
    <property type="component" value="Unassembled WGS sequence"/>
</dbReference>
<comment type="caution">
    <text evidence="9">The sequence shown here is derived from an EMBL/GenBank/DDBJ whole genome shotgun (WGS) entry which is preliminary data.</text>
</comment>
<dbReference type="SMART" id="SM00812">
    <property type="entry name" value="Alpha_L_fucos"/>
    <property type="match status" value="1"/>
</dbReference>
<dbReference type="GO" id="GO:0016139">
    <property type="term" value="P:glycoside catabolic process"/>
    <property type="evidence" value="ECO:0007669"/>
    <property type="project" value="TreeGrafter"/>
</dbReference>
<dbReference type="GO" id="GO:0004560">
    <property type="term" value="F:alpha-L-fucosidase activity"/>
    <property type="evidence" value="ECO:0007669"/>
    <property type="project" value="InterPro"/>
</dbReference>
<organism evidence="9 10">
    <name type="scientific">Lederbergia galactosidilytica</name>
    <dbReference type="NCBI Taxonomy" id="217031"/>
    <lineage>
        <taxon>Bacteria</taxon>
        <taxon>Bacillati</taxon>
        <taxon>Bacillota</taxon>
        <taxon>Bacilli</taxon>
        <taxon>Bacillales</taxon>
        <taxon>Bacillaceae</taxon>
        <taxon>Lederbergia</taxon>
    </lineage>
</organism>
<dbReference type="InterPro" id="IPR016286">
    <property type="entry name" value="FUC_metazoa-typ"/>
</dbReference>
<dbReference type="PANTHER" id="PTHR10030">
    <property type="entry name" value="ALPHA-L-FUCOSIDASE"/>
    <property type="match status" value="1"/>
</dbReference>
<keyword evidence="5" id="KW-0378">Hydrolase</keyword>
<dbReference type="InterPro" id="IPR017853">
    <property type="entry name" value="GH"/>
</dbReference>
<comment type="similarity">
    <text evidence="2">Belongs to the glycosyl hydrolase 29 family.</text>
</comment>
<evidence type="ECO:0000259" key="8">
    <source>
        <dbReference type="Pfam" id="PF01120"/>
    </source>
</evidence>
<dbReference type="Pfam" id="PF01120">
    <property type="entry name" value="Alpha_L_fucos"/>
    <property type="match status" value="1"/>
</dbReference>
<dbReference type="STRING" id="217031.ABB05_06445"/>
<feature type="site" description="May be important for catalysis" evidence="7">
    <location>
        <position position="268"/>
    </location>
</feature>
<dbReference type="PIRSF" id="PIRSF001092">
    <property type="entry name" value="Alpha-L-fucosidase"/>
    <property type="match status" value="1"/>
</dbReference>
<gene>
    <name evidence="9" type="ORF">ABB05_06445</name>
</gene>
<name>A0A178A0W2_9BACI</name>
<evidence type="ECO:0000256" key="5">
    <source>
        <dbReference type="ARBA" id="ARBA00022801"/>
    </source>
</evidence>
<dbReference type="OrthoDB" id="107551at2"/>
<evidence type="ECO:0000256" key="1">
    <source>
        <dbReference type="ARBA" id="ARBA00004071"/>
    </source>
</evidence>
<protein>
    <recommendedName>
        <fullName evidence="3">alpha-L-fucosidase</fullName>
        <ecNumber evidence="3">3.2.1.51</ecNumber>
    </recommendedName>
</protein>
<dbReference type="Gene3D" id="3.20.20.80">
    <property type="entry name" value="Glycosidases"/>
    <property type="match status" value="1"/>
</dbReference>
<evidence type="ECO:0000256" key="7">
    <source>
        <dbReference type="PIRSR" id="PIRSR001092-1"/>
    </source>
</evidence>
<evidence type="ECO:0000256" key="3">
    <source>
        <dbReference type="ARBA" id="ARBA00012662"/>
    </source>
</evidence>
<dbReference type="GO" id="GO:0006004">
    <property type="term" value="P:fucose metabolic process"/>
    <property type="evidence" value="ECO:0007669"/>
    <property type="project" value="InterPro"/>
</dbReference>
<evidence type="ECO:0000256" key="4">
    <source>
        <dbReference type="ARBA" id="ARBA00022729"/>
    </source>
</evidence>
<dbReference type="InterPro" id="IPR057739">
    <property type="entry name" value="Glyco_hydro_29_N"/>
</dbReference>
<evidence type="ECO:0000313" key="9">
    <source>
        <dbReference type="EMBL" id="OAK73815.1"/>
    </source>
</evidence>
<dbReference type="PATRIC" id="fig|217031.6.peg.1396"/>
<dbReference type="InterPro" id="IPR000933">
    <property type="entry name" value="Glyco_hydro_29"/>
</dbReference>
<sequence length="441" mass="51786">MLKNTSATVQRKNWPSRYGNPEWFIHDRFGLFIHWGLYSNAARHEWVMNREKIHPDTYNKYFKFFNPDLYDPKKWARIAKSAGMKYFVITTKHHEGFALWDSKLTNYKVTNTPIQRDLLLEMVNAFREEGLKVGFYHSLIDWHHPEFPIDGLHPQRDDDEFKKEAENRKMANYVEYLHGQVRELLTNYGKIDYLWFDFSYPHMKWDGVEGKGADDWKSEELENMIFELQPDIILNDRLDLGRGVRTPEQYQPSGALLENNEPIIWEACQTLNGSWGYDRDNLDWKPTEMLIKMLVDSVSKGGNLLLNVGPNGRGEFDQRSIERLNEIGDWMRVNARSIYGADRSEWEAPVDCRYTQKGDRLYVHVFSWPFKHIHLEGLTGKIEYAQLLHDASEIHFKEHNPNENLSHVSTRVTPGSVTLELPIQKPNILVPVIEVFLKSES</sequence>
<reference evidence="9 10" key="1">
    <citation type="submission" date="2015-05" db="EMBL/GenBank/DDBJ databases">
        <title>Comparison of genome.</title>
        <authorList>
            <person name="Zheng Z."/>
            <person name="Sun M."/>
        </authorList>
    </citation>
    <scope>NUCLEOTIDE SEQUENCE [LARGE SCALE GENOMIC DNA]</scope>
    <source>
        <strain evidence="9 10">G25-74</strain>
    </source>
</reference>
<evidence type="ECO:0000313" key="10">
    <source>
        <dbReference type="Proteomes" id="UP000077881"/>
    </source>
</evidence>
<evidence type="ECO:0000256" key="2">
    <source>
        <dbReference type="ARBA" id="ARBA00007951"/>
    </source>
</evidence>
<dbReference type="PANTHER" id="PTHR10030:SF37">
    <property type="entry name" value="ALPHA-L-FUCOSIDASE-RELATED"/>
    <property type="match status" value="1"/>
</dbReference>
<feature type="domain" description="Glycoside hydrolase family 29 N-terminal" evidence="8">
    <location>
        <begin position="11"/>
        <end position="335"/>
    </location>
</feature>
<dbReference type="RefSeq" id="WP_064467841.1">
    <property type="nucleotide sequence ID" value="NZ_LDJR01000029.1"/>
</dbReference>
<comment type="function">
    <text evidence="1">Alpha-L-fucosidase is responsible for hydrolyzing the alpha-1,6-linked fucose joined to the reducing-end N-acetylglucosamine of the carbohydrate moieties of glycoproteins.</text>
</comment>